<feature type="signal peptide" evidence="2">
    <location>
        <begin position="1"/>
        <end position="31"/>
    </location>
</feature>
<protein>
    <submittedName>
        <fullName evidence="3">Uncharacterized protein</fullName>
    </submittedName>
</protein>
<feature type="chain" id="PRO_5043473968" evidence="2">
    <location>
        <begin position="32"/>
        <end position="104"/>
    </location>
</feature>
<evidence type="ECO:0000256" key="1">
    <source>
        <dbReference type="SAM" id="MobiDB-lite"/>
    </source>
</evidence>
<dbReference type="Proteomes" id="UP001222027">
    <property type="component" value="Unassembled WGS sequence"/>
</dbReference>
<dbReference type="Gene3D" id="2.60.120.620">
    <property type="entry name" value="q2cbj1_9rhob like domain"/>
    <property type="match status" value="1"/>
</dbReference>
<name>A0AAV8NZY0_ENSVE</name>
<proteinExistence type="predicted"/>
<evidence type="ECO:0000313" key="3">
    <source>
        <dbReference type="EMBL" id="KAJ8459296.1"/>
    </source>
</evidence>
<dbReference type="AlphaFoldDB" id="A0AAV8NZY0"/>
<sequence>MAYGVPLAFFFSSFALLVASIIPGLVPVGVAEPSFYDPNGVTQLSWRPRIFLYRGFLSDEKCDHTIKLARSKDGEVDRGGQRVREQPDEQRADELRHVPTEASG</sequence>
<gene>
    <name evidence="3" type="ORF">OPV22_032222</name>
</gene>
<organism evidence="3 4">
    <name type="scientific">Ensete ventricosum</name>
    <name type="common">Abyssinian banana</name>
    <name type="synonym">Musa ensete</name>
    <dbReference type="NCBI Taxonomy" id="4639"/>
    <lineage>
        <taxon>Eukaryota</taxon>
        <taxon>Viridiplantae</taxon>
        <taxon>Streptophyta</taxon>
        <taxon>Embryophyta</taxon>
        <taxon>Tracheophyta</taxon>
        <taxon>Spermatophyta</taxon>
        <taxon>Magnoliopsida</taxon>
        <taxon>Liliopsida</taxon>
        <taxon>Zingiberales</taxon>
        <taxon>Musaceae</taxon>
        <taxon>Ensete</taxon>
    </lineage>
</organism>
<reference evidence="3 4" key="1">
    <citation type="submission" date="2022-12" db="EMBL/GenBank/DDBJ databases">
        <title>Chromosome-scale assembly of the Ensete ventricosum genome.</title>
        <authorList>
            <person name="Dussert Y."/>
            <person name="Stocks J."/>
            <person name="Wendawek A."/>
            <person name="Woldeyes F."/>
            <person name="Nichols R.A."/>
            <person name="Borrell J.S."/>
        </authorList>
    </citation>
    <scope>NUCLEOTIDE SEQUENCE [LARGE SCALE GENOMIC DNA]</scope>
    <source>
        <strain evidence="4">cv. Maze</strain>
        <tissue evidence="3">Seeds</tissue>
    </source>
</reference>
<comment type="caution">
    <text evidence="3">The sequence shown here is derived from an EMBL/GenBank/DDBJ whole genome shotgun (WGS) entry which is preliminary data.</text>
</comment>
<dbReference type="EMBL" id="JAQQAF010000009">
    <property type="protein sequence ID" value="KAJ8459296.1"/>
    <property type="molecule type" value="Genomic_DNA"/>
</dbReference>
<evidence type="ECO:0000313" key="4">
    <source>
        <dbReference type="Proteomes" id="UP001222027"/>
    </source>
</evidence>
<keyword evidence="4" id="KW-1185">Reference proteome</keyword>
<keyword evidence="2" id="KW-0732">Signal</keyword>
<evidence type="ECO:0000256" key="2">
    <source>
        <dbReference type="SAM" id="SignalP"/>
    </source>
</evidence>
<feature type="region of interest" description="Disordered" evidence="1">
    <location>
        <begin position="72"/>
        <end position="104"/>
    </location>
</feature>
<accession>A0AAV8NZY0</accession>